<name>A0A2K8U7N8_9GAMM</name>
<dbReference type="AlphaFoldDB" id="A0A2K8U7N8"/>
<dbReference type="EMBL" id="CP020370">
    <property type="protein sequence ID" value="AUB81600.1"/>
    <property type="molecule type" value="Genomic_DNA"/>
</dbReference>
<dbReference type="InterPro" id="IPR011989">
    <property type="entry name" value="ARM-like"/>
</dbReference>
<dbReference type="PANTHER" id="PTHR12697:SF5">
    <property type="entry name" value="DEOXYHYPUSINE HYDROXYLASE"/>
    <property type="match status" value="1"/>
</dbReference>
<dbReference type="OrthoDB" id="3464935at2"/>
<dbReference type="Gene3D" id="1.25.10.10">
    <property type="entry name" value="Leucine-rich Repeat Variant"/>
    <property type="match status" value="5"/>
</dbReference>
<dbReference type="GO" id="GO:0016491">
    <property type="term" value="F:oxidoreductase activity"/>
    <property type="evidence" value="ECO:0007669"/>
    <property type="project" value="TreeGrafter"/>
</dbReference>
<accession>A0A2K8U7N8</accession>
<evidence type="ECO:0000313" key="2">
    <source>
        <dbReference type="Proteomes" id="UP000232638"/>
    </source>
</evidence>
<dbReference type="Pfam" id="PF13646">
    <property type="entry name" value="HEAT_2"/>
    <property type="match status" value="4"/>
</dbReference>
<proteinExistence type="predicted"/>
<dbReference type="InterPro" id="IPR016024">
    <property type="entry name" value="ARM-type_fold"/>
</dbReference>
<dbReference type="PANTHER" id="PTHR12697">
    <property type="entry name" value="PBS LYASE HEAT-LIKE PROTEIN"/>
    <property type="match status" value="1"/>
</dbReference>
<dbReference type="SUPFAM" id="SSF48371">
    <property type="entry name" value="ARM repeat"/>
    <property type="match status" value="3"/>
</dbReference>
<gene>
    <name evidence="1" type="ORF">THSYN_11945</name>
</gene>
<dbReference type="SMART" id="SM00567">
    <property type="entry name" value="EZ_HEAT"/>
    <property type="match status" value="12"/>
</dbReference>
<protein>
    <recommendedName>
        <fullName evidence="3">PBS lyase</fullName>
    </recommendedName>
</protein>
<evidence type="ECO:0008006" key="3">
    <source>
        <dbReference type="Google" id="ProtNLM"/>
    </source>
</evidence>
<keyword evidence="2" id="KW-1185">Reference proteome</keyword>
<dbReference type="Pfam" id="PF03130">
    <property type="entry name" value="HEAT_PBS"/>
    <property type="match status" value="2"/>
</dbReference>
<dbReference type="InterPro" id="IPR004155">
    <property type="entry name" value="PBS_lyase_HEAT"/>
</dbReference>
<organism evidence="1 2">
    <name type="scientific">Candidatus Thiodictyon syntrophicum</name>
    <dbReference type="NCBI Taxonomy" id="1166950"/>
    <lineage>
        <taxon>Bacteria</taxon>
        <taxon>Pseudomonadati</taxon>
        <taxon>Pseudomonadota</taxon>
        <taxon>Gammaproteobacteria</taxon>
        <taxon>Chromatiales</taxon>
        <taxon>Chromatiaceae</taxon>
        <taxon>Thiodictyon</taxon>
    </lineage>
</organism>
<sequence>MASIDTLAILGDPRAAVPLVKALALHYLSEAVYAALARLDRAVVIDALILGVIDSNSFRPSARYHAAELLGTFGDIRAVEPLLSRLDVSETDEGVRAAAAKALGQLGDRRAVVPLIGLLNSGGGIAYVAAEALGELGDVSAIEPLIDALVANASELRRIAARSLQRLGEPKWIRSVKGRDDDIDHLADCGDIRVVAPLIRAAEWGNVAAGRVLAKLGDARGVGILSRIIECKIHRRSVQFEGENERRWVNQALIKGSWRDAETVINAAKALGDLGDERAVPSLIEALASTESGLVRAAAESLGKLGDPRAVSPLSRLLEDSGNCSISETAVRTLGQFAGTCAVEHLIRALTHTYRDTRRAAAEALGETKDTRSVAPLIIALGDADRDVRHAAAESLAKLHDTSAVEPLIRLLGDQYRDVRRAAAAALECLGEPVWKNFVNENAVDVTGLAHTGDARAIEALIWVLRREPEYYHDEEIKGAADILGQLGDARAVAPLISALGYLYGDARCAVANALAQLGNTSAIAPLIQSLGDADGSVRSAVAKALSRFGERHWSDFVIGDENDMSRLGECDDARAIEPLTMALQRGRHDHRRAAAEALKHIAIRSPNTLHNRWHQVATLVRKPHADGLIEVAGDWHTHRDVGIGMQFPDPPTLGNGVSRDF</sequence>
<evidence type="ECO:0000313" key="1">
    <source>
        <dbReference type="EMBL" id="AUB81600.1"/>
    </source>
</evidence>
<dbReference type="RefSeq" id="WP_100919364.1">
    <property type="nucleotide sequence ID" value="NZ_CP020370.1"/>
</dbReference>
<reference evidence="1 2" key="1">
    <citation type="submission" date="2017-03" db="EMBL/GenBank/DDBJ databases">
        <title>Complete genome sequence of Candidatus 'Thiodictyon syntrophicum' sp. nov. strain Cad16T, a photolithoautotroph purple sulfur bacterium isolated from an alpine meromictic lake.</title>
        <authorList>
            <person name="Luedin S.M."/>
            <person name="Pothier J.F."/>
            <person name="Danza F."/>
            <person name="Storelli N."/>
            <person name="Wittwer M."/>
            <person name="Tonolla M."/>
        </authorList>
    </citation>
    <scope>NUCLEOTIDE SEQUENCE [LARGE SCALE GENOMIC DNA]</scope>
    <source>
        <strain evidence="1 2">Cad16T</strain>
    </source>
</reference>
<dbReference type="Proteomes" id="UP000232638">
    <property type="component" value="Chromosome"/>
</dbReference>
<dbReference type="KEGG" id="tsy:THSYN_11945"/>